<organism evidence="1 2">
    <name type="scientific">Natronomicrosphaera hydrolytica</name>
    <dbReference type="NCBI Taxonomy" id="3242702"/>
    <lineage>
        <taxon>Bacteria</taxon>
        <taxon>Pseudomonadati</taxon>
        <taxon>Planctomycetota</taxon>
        <taxon>Phycisphaerae</taxon>
        <taxon>Phycisphaerales</taxon>
        <taxon>Phycisphaeraceae</taxon>
        <taxon>Natronomicrosphaera</taxon>
    </lineage>
</organism>
<dbReference type="SUPFAM" id="SSF55729">
    <property type="entry name" value="Acyl-CoA N-acyltransferases (Nat)"/>
    <property type="match status" value="1"/>
</dbReference>
<dbReference type="RefSeq" id="WP_425346577.1">
    <property type="nucleotide sequence ID" value="NZ_JBGUBD010000010.1"/>
</dbReference>
<dbReference type="CDD" id="cd04301">
    <property type="entry name" value="NAT_SF"/>
    <property type="match status" value="1"/>
</dbReference>
<name>A0ABV4UA20_9BACT</name>
<proteinExistence type="predicted"/>
<accession>A0ABV4UA20</accession>
<gene>
    <name evidence="1" type="ORF">ACERK3_15290</name>
</gene>
<comment type="caution">
    <text evidence="1">The sequence shown here is derived from an EMBL/GenBank/DDBJ whole genome shotgun (WGS) entry which is preliminary data.</text>
</comment>
<dbReference type="InterPro" id="IPR016181">
    <property type="entry name" value="Acyl_CoA_acyltransferase"/>
</dbReference>
<reference evidence="1 2" key="1">
    <citation type="submission" date="2024-08" db="EMBL/GenBank/DDBJ databases">
        <title>Whole-genome sequencing of halo(alkali)philic microorganisms from hypersaline lakes.</title>
        <authorList>
            <person name="Sorokin D.Y."/>
            <person name="Merkel A.Y."/>
            <person name="Messina E."/>
            <person name="Yakimov M."/>
        </authorList>
    </citation>
    <scope>NUCLEOTIDE SEQUENCE [LARGE SCALE GENOMIC DNA]</scope>
    <source>
        <strain evidence="1 2">AB-hyl4</strain>
    </source>
</reference>
<protein>
    <recommendedName>
        <fullName evidence="3">Acetyltransferase (GNAT) family protein</fullName>
    </recommendedName>
</protein>
<dbReference type="Gene3D" id="3.40.630.30">
    <property type="match status" value="1"/>
</dbReference>
<sequence length="274" mass="31421">MKLVDRLRNLPAPHPAESLHLERGKLADYGQLAEHHYRADKPATAMRVLIYRTHEPTLAARFVGRSDTGQVAAVLVESLPSLSCSMRNWALHERFGRWLPATQRSRMLNREVRCISRVVVHPQWRGLGLAVRLVKAALADACTPYTEALAAMGRVNPFFERAGMTAYRRPMHPCDARLLAALARVGIVGHDLATLDRTWQRITHQPENMRRWLVTELHRWYRNNGGRSATRNRDPRTHLRAAQQRLLLQPVYYLHDNRSVERIGPNAHENNSHT</sequence>
<dbReference type="EMBL" id="JBGUBD010000010">
    <property type="protein sequence ID" value="MFA9479652.1"/>
    <property type="molecule type" value="Genomic_DNA"/>
</dbReference>
<evidence type="ECO:0000313" key="1">
    <source>
        <dbReference type="EMBL" id="MFA9479652.1"/>
    </source>
</evidence>
<evidence type="ECO:0000313" key="2">
    <source>
        <dbReference type="Proteomes" id="UP001575105"/>
    </source>
</evidence>
<dbReference type="Proteomes" id="UP001575105">
    <property type="component" value="Unassembled WGS sequence"/>
</dbReference>
<keyword evidence="2" id="KW-1185">Reference proteome</keyword>
<evidence type="ECO:0008006" key="3">
    <source>
        <dbReference type="Google" id="ProtNLM"/>
    </source>
</evidence>